<comment type="caution">
    <text evidence="5">The sequence shown here is derived from an EMBL/GenBank/DDBJ whole genome shotgun (WGS) entry which is preliminary data.</text>
</comment>
<evidence type="ECO:0000256" key="1">
    <source>
        <dbReference type="ARBA" id="ARBA00004123"/>
    </source>
</evidence>
<dbReference type="EMBL" id="CAXLJL010000002">
    <property type="protein sequence ID" value="CAL5129637.1"/>
    <property type="molecule type" value="Genomic_DNA"/>
</dbReference>
<dbReference type="PANTHER" id="PTHR13237:SF8">
    <property type="entry name" value="SOMETHING ABOUT SILENCING PROTEIN 10"/>
    <property type="match status" value="1"/>
</dbReference>
<feature type="domain" description="Sas10 C-terminal" evidence="4">
    <location>
        <begin position="390"/>
        <end position="460"/>
    </location>
</feature>
<accession>A0AAV2T250</accession>
<reference evidence="5" key="1">
    <citation type="submission" date="2024-06" db="EMBL/GenBank/DDBJ databases">
        <authorList>
            <person name="Liu X."/>
            <person name="Lenzi L."/>
            <person name="Haldenby T S."/>
            <person name="Uol C."/>
        </authorList>
    </citation>
    <scope>NUCLEOTIDE SEQUENCE</scope>
</reference>
<evidence type="ECO:0000256" key="2">
    <source>
        <dbReference type="ARBA" id="ARBA00010979"/>
    </source>
</evidence>
<dbReference type="GO" id="GO:0032040">
    <property type="term" value="C:small-subunit processome"/>
    <property type="evidence" value="ECO:0007669"/>
    <property type="project" value="TreeGrafter"/>
</dbReference>
<dbReference type="Proteomes" id="UP001497525">
    <property type="component" value="Unassembled WGS sequence"/>
</dbReference>
<evidence type="ECO:0000259" key="4">
    <source>
        <dbReference type="Pfam" id="PF09368"/>
    </source>
</evidence>
<name>A0AAV2T250_CALDB</name>
<sequence length="463" mass="53058">MANNVKVTKHKVQNVYYGGDKVNENDEESYKLYINDCHHKQAALCPPFVFNSNSVRMLLETPGPGELLVLSGQSRLHLYLRQKHISTAEAEYDVPLTPSNEQDDVPLFQTEGLVLPGFPETIEDEARVFRSHGLPLLVWPKERNRLLLLKYLEENYPDCAHWFSELAKVSTWLKRKWRPLGIAIGLCVTKSGQENSISGKKDNPSDGVWIVNLPKDSVVANYTRQRWEEYERFNSALQAYFIQRLQFAPGFQFNAIHRELEHMSHARAANVSDDAGFFNVVGNLLLQASFEAQKCQKPLRLNPGVFTHSIKDSTIRNQCFQSLLSAKLLRNLLKKEVSKVQVSEEEPVGLHISDEEMASDNEGGALSIKNKAMENRDLANVNGDLQSYPNRPVSKDIMENRGLVKYRHKRERNPRVHLRHKFHKATVRYRSQVAPLRHEDAPYAGEVRGIRTNLVKSHKFSRR</sequence>
<dbReference type="InterPro" id="IPR018972">
    <property type="entry name" value="Sas10_C_dom"/>
</dbReference>
<protein>
    <recommendedName>
        <fullName evidence="4">Sas10 C-terminal domain-containing protein</fullName>
    </recommendedName>
</protein>
<evidence type="ECO:0000313" key="6">
    <source>
        <dbReference type="Proteomes" id="UP001497525"/>
    </source>
</evidence>
<evidence type="ECO:0000256" key="3">
    <source>
        <dbReference type="ARBA" id="ARBA00023242"/>
    </source>
</evidence>
<organism evidence="5 6">
    <name type="scientific">Calicophoron daubneyi</name>
    <name type="common">Rumen fluke</name>
    <name type="synonym">Paramphistomum daubneyi</name>
    <dbReference type="NCBI Taxonomy" id="300641"/>
    <lineage>
        <taxon>Eukaryota</taxon>
        <taxon>Metazoa</taxon>
        <taxon>Spiralia</taxon>
        <taxon>Lophotrochozoa</taxon>
        <taxon>Platyhelminthes</taxon>
        <taxon>Trematoda</taxon>
        <taxon>Digenea</taxon>
        <taxon>Plagiorchiida</taxon>
        <taxon>Pronocephalata</taxon>
        <taxon>Paramphistomoidea</taxon>
        <taxon>Paramphistomidae</taxon>
        <taxon>Calicophoron</taxon>
    </lineage>
</organism>
<dbReference type="PANTHER" id="PTHR13237">
    <property type="entry name" value="SOMETHING ABOUT SILENCING PROTEIN 10-RELATED"/>
    <property type="match status" value="1"/>
</dbReference>
<evidence type="ECO:0000313" key="5">
    <source>
        <dbReference type="EMBL" id="CAL5129637.1"/>
    </source>
</evidence>
<keyword evidence="3" id="KW-0539">Nucleus</keyword>
<proteinExistence type="inferred from homology"/>
<dbReference type="AlphaFoldDB" id="A0AAV2T250"/>
<comment type="subcellular location">
    <subcellularLocation>
        <location evidence="1">Nucleus</location>
    </subcellularLocation>
</comment>
<dbReference type="Pfam" id="PF09368">
    <property type="entry name" value="Sas10"/>
    <property type="match status" value="1"/>
</dbReference>
<gene>
    <name evidence="5" type="ORF">CDAUBV1_LOCUS664</name>
</gene>
<comment type="similarity">
    <text evidence="2">Belongs to the SAS10 family.</text>
</comment>
<dbReference type="GO" id="GO:0000462">
    <property type="term" value="P:maturation of SSU-rRNA from tricistronic rRNA transcript (SSU-rRNA, 5.8S rRNA, LSU-rRNA)"/>
    <property type="evidence" value="ECO:0007669"/>
    <property type="project" value="TreeGrafter"/>
</dbReference>